<protein>
    <submittedName>
        <fullName evidence="2">Uncharacterized protein</fullName>
    </submittedName>
</protein>
<gene>
    <name evidence="2" type="ORF">VNO78_31134</name>
</gene>
<evidence type="ECO:0000256" key="1">
    <source>
        <dbReference type="SAM" id="MobiDB-lite"/>
    </source>
</evidence>
<keyword evidence="3" id="KW-1185">Reference proteome</keyword>
<proteinExistence type="predicted"/>
<reference evidence="2 3" key="1">
    <citation type="submission" date="2024-01" db="EMBL/GenBank/DDBJ databases">
        <title>The genomes of 5 underutilized Papilionoideae crops provide insights into root nodulation and disease resistanc.</title>
        <authorList>
            <person name="Jiang F."/>
        </authorList>
    </citation>
    <scope>NUCLEOTIDE SEQUENCE [LARGE SCALE GENOMIC DNA]</scope>
    <source>
        <strain evidence="2">DUOXIRENSHENG_FW03</strain>
        <tissue evidence="2">Leaves</tissue>
    </source>
</reference>
<name>A0AAN9RY49_PSOTE</name>
<sequence>MHRPSSLPSIHSQTHNLVRTPSPTTTTSLKLYTVATDRYSVSLPTCRRVTSSPITPGVVYFFIFRFDE</sequence>
<dbReference type="Proteomes" id="UP001386955">
    <property type="component" value="Unassembled WGS sequence"/>
</dbReference>
<dbReference type="AlphaFoldDB" id="A0AAN9RY49"/>
<accession>A0AAN9RY49</accession>
<feature type="region of interest" description="Disordered" evidence="1">
    <location>
        <begin position="1"/>
        <end position="24"/>
    </location>
</feature>
<evidence type="ECO:0000313" key="3">
    <source>
        <dbReference type="Proteomes" id="UP001386955"/>
    </source>
</evidence>
<organism evidence="2 3">
    <name type="scientific">Psophocarpus tetragonolobus</name>
    <name type="common">Winged bean</name>
    <name type="synonym">Dolichos tetragonolobus</name>
    <dbReference type="NCBI Taxonomy" id="3891"/>
    <lineage>
        <taxon>Eukaryota</taxon>
        <taxon>Viridiplantae</taxon>
        <taxon>Streptophyta</taxon>
        <taxon>Embryophyta</taxon>
        <taxon>Tracheophyta</taxon>
        <taxon>Spermatophyta</taxon>
        <taxon>Magnoliopsida</taxon>
        <taxon>eudicotyledons</taxon>
        <taxon>Gunneridae</taxon>
        <taxon>Pentapetalae</taxon>
        <taxon>rosids</taxon>
        <taxon>fabids</taxon>
        <taxon>Fabales</taxon>
        <taxon>Fabaceae</taxon>
        <taxon>Papilionoideae</taxon>
        <taxon>50 kb inversion clade</taxon>
        <taxon>NPAAA clade</taxon>
        <taxon>indigoferoid/millettioid clade</taxon>
        <taxon>Phaseoleae</taxon>
        <taxon>Psophocarpus</taxon>
    </lineage>
</organism>
<comment type="caution">
    <text evidence="2">The sequence shown here is derived from an EMBL/GenBank/DDBJ whole genome shotgun (WGS) entry which is preliminary data.</text>
</comment>
<dbReference type="EMBL" id="JAYMYS010000008">
    <property type="protein sequence ID" value="KAK7385416.1"/>
    <property type="molecule type" value="Genomic_DNA"/>
</dbReference>
<evidence type="ECO:0000313" key="2">
    <source>
        <dbReference type="EMBL" id="KAK7385416.1"/>
    </source>
</evidence>
<feature type="compositionally biased region" description="Polar residues" evidence="1">
    <location>
        <begin position="1"/>
        <end position="19"/>
    </location>
</feature>